<protein>
    <submittedName>
        <fullName evidence="1">Uncharacterized protein</fullName>
    </submittedName>
</protein>
<evidence type="ECO:0000313" key="1">
    <source>
        <dbReference type="EMBL" id="PKI44425.1"/>
    </source>
</evidence>
<gene>
    <name evidence="1" type="ORF">CRG98_035157</name>
</gene>
<organism evidence="1 2">
    <name type="scientific">Punica granatum</name>
    <name type="common">Pomegranate</name>
    <dbReference type="NCBI Taxonomy" id="22663"/>
    <lineage>
        <taxon>Eukaryota</taxon>
        <taxon>Viridiplantae</taxon>
        <taxon>Streptophyta</taxon>
        <taxon>Embryophyta</taxon>
        <taxon>Tracheophyta</taxon>
        <taxon>Spermatophyta</taxon>
        <taxon>Magnoliopsida</taxon>
        <taxon>eudicotyledons</taxon>
        <taxon>Gunneridae</taxon>
        <taxon>Pentapetalae</taxon>
        <taxon>rosids</taxon>
        <taxon>malvids</taxon>
        <taxon>Myrtales</taxon>
        <taxon>Lythraceae</taxon>
        <taxon>Punica</taxon>
    </lineage>
</organism>
<dbReference type="AlphaFoldDB" id="A0A2I0IK93"/>
<name>A0A2I0IK93_PUNGR</name>
<proteinExistence type="predicted"/>
<reference evidence="1 2" key="1">
    <citation type="submission" date="2017-11" db="EMBL/GenBank/DDBJ databases">
        <title>De-novo sequencing of pomegranate (Punica granatum L.) genome.</title>
        <authorList>
            <person name="Akparov Z."/>
            <person name="Amiraslanov A."/>
            <person name="Hajiyeva S."/>
            <person name="Abbasov M."/>
            <person name="Kaur K."/>
            <person name="Hamwieh A."/>
            <person name="Solovyev V."/>
            <person name="Salamov A."/>
            <person name="Braich B."/>
            <person name="Kosarev P."/>
            <person name="Mahmoud A."/>
            <person name="Hajiyev E."/>
            <person name="Babayeva S."/>
            <person name="Izzatullayeva V."/>
            <person name="Mammadov A."/>
            <person name="Mammadov A."/>
            <person name="Sharifova S."/>
            <person name="Ojaghi J."/>
            <person name="Eynullazada K."/>
            <person name="Bayramov B."/>
            <person name="Abdulazimova A."/>
            <person name="Shahmuradov I."/>
        </authorList>
    </citation>
    <scope>NUCLEOTIDE SEQUENCE [LARGE SCALE GENOMIC DNA]</scope>
    <source>
        <strain evidence="2">cv. AG2017</strain>
        <tissue evidence="1">Leaf</tissue>
    </source>
</reference>
<dbReference type="EMBL" id="PGOL01002894">
    <property type="protein sequence ID" value="PKI44425.1"/>
    <property type="molecule type" value="Genomic_DNA"/>
</dbReference>
<evidence type="ECO:0000313" key="2">
    <source>
        <dbReference type="Proteomes" id="UP000233551"/>
    </source>
</evidence>
<sequence>MECSGLVKRSARRVEDNGPWNTWPLNAVGMEDVHVKKQWAPFLQVAVRKKKIIKASLELHLHVLIYVQNLTFLEFEDTVEQKYCATIQTHSSSNARVVIRLCST</sequence>
<dbReference type="Proteomes" id="UP000233551">
    <property type="component" value="Unassembled WGS sequence"/>
</dbReference>
<comment type="caution">
    <text evidence="1">The sequence shown here is derived from an EMBL/GenBank/DDBJ whole genome shotgun (WGS) entry which is preliminary data.</text>
</comment>
<accession>A0A2I0IK93</accession>
<keyword evidence="2" id="KW-1185">Reference proteome</keyword>